<keyword evidence="3" id="KW-0408">Iron</keyword>
<dbReference type="eggNOG" id="ENOG502QS34">
    <property type="taxonomic scope" value="Eukaryota"/>
</dbReference>
<dbReference type="InParanoid" id="K1X9U1"/>
<evidence type="ECO:0000313" key="5">
    <source>
        <dbReference type="EMBL" id="EKD21782.1"/>
    </source>
</evidence>
<proteinExistence type="predicted"/>
<dbReference type="HOGENOM" id="CLU_1323176_0_0_1"/>
<comment type="cofactor">
    <cofactor evidence="1">
        <name>Fe(2+)</name>
        <dbReference type="ChEBI" id="CHEBI:29033"/>
    </cofactor>
</comment>
<dbReference type="SUPFAM" id="SSF51197">
    <property type="entry name" value="Clavaminate synthase-like"/>
    <property type="match status" value="1"/>
</dbReference>
<keyword evidence="2" id="KW-0560">Oxidoreductase</keyword>
<evidence type="ECO:0000313" key="6">
    <source>
        <dbReference type="Proteomes" id="UP000006753"/>
    </source>
</evidence>
<gene>
    <name evidence="5" type="ORF">MBM_00895</name>
</gene>
<dbReference type="Proteomes" id="UP000006753">
    <property type="component" value="Unassembled WGS sequence"/>
</dbReference>
<evidence type="ECO:0000256" key="3">
    <source>
        <dbReference type="ARBA" id="ARBA00023004"/>
    </source>
</evidence>
<organism evidence="5 6">
    <name type="scientific">Marssonina brunnea f. sp. multigermtubi (strain MB_m1)</name>
    <name type="common">Marssonina leaf spot fungus</name>
    <dbReference type="NCBI Taxonomy" id="1072389"/>
    <lineage>
        <taxon>Eukaryota</taxon>
        <taxon>Fungi</taxon>
        <taxon>Dikarya</taxon>
        <taxon>Ascomycota</taxon>
        <taxon>Pezizomycotina</taxon>
        <taxon>Leotiomycetes</taxon>
        <taxon>Helotiales</taxon>
        <taxon>Drepanopezizaceae</taxon>
        <taxon>Drepanopeziza</taxon>
    </lineage>
</organism>
<reference evidence="5 6" key="1">
    <citation type="journal article" date="2012" name="BMC Genomics">
        <title>Sequencing the genome of Marssonina brunnea reveals fungus-poplar co-evolution.</title>
        <authorList>
            <person name="Zhu S."/>
            <person name="Cao Y.-Z."/>
            <person name="Jiang C."/>
            <person name="Tan B.-Y."/>
            <person name="Wang Z."/>
            <person name="Feng S."/>
            <person name="Zhang L."/>
            <person name="Su X.-H."/>
            <person name="Brejova B."/>
            <person name="Vinar T."/>
            <person name="Xu M."/>
            <person name="Wang M.-X."/>
            <person name="Zhang S.-G."/>
            <person name="Huang M.-R."/>
            <person name="Wu R."/>
            <person name="Zhou Y."/>
        </authorList>
    </citation>
    <scope>NUCLEOTIDE SEQUENCE [LARGE SCALE GENOMIC DNA]</scope>
    <source>
        <strain evidence="5 6">MB_m1</strain>
    </source>
</reference>
<dbReference type="EMBL" id="JH921428">
    <property type="protein sequence ID" value="EKD21782.1"/>
    <property type="molecule type" value="Genomic_DNA"/>
</dbReference>
<dbReference type="AlphaFoldDB" id="K1X9U1"/>
<dbReference type="STRING" id="1072389.K1X9U1"/>
<feature type="region of interest" description="Disordered" evidence="4">
    <location>
        <begin position="1"/>
        <end position="36"/>
    </location>
</feature>
<accession>K1X9U1</accession>
<feature type="compositionally biased region" description="Polar residues" evidence="4">
    <location>
        <begin position="15"/>
        <end position="35"/>
    </location>
</feature>
<evidence type="ECO:0000256" key="4">
    <source>
        <dbReference type="SAM" id="MobiDB-lite"/>
    </source>
</evidence>
<evidence type="ECO:0000256" key="1">
    <source>
        <dbReference type="ARBA" id="ARBA00001954"/>
    </source>
</evidence>
<dbReference type="PANTHER" id="PTHR43779:SF2">
    <property type="entry name" value="ALPHA-KETOGLUTARATE-DEPENDENT XANTHINE DIOXYGENASE XAN1"/>
    <property type="match status" value="1"/>
</dbReference>
<sequence length="234" mass="26097">MVNKDRDRSPALAVQSRQQPFNIIHQQHQPNTTAGPSLPVRPLLAPNPTSAVDSGLDIDQVELENVSEADFQTIRDALDRSHVVLTERFDPSSERRELWARQDARCPALCSVLHPDLQTIPTQPQVPVSGNGTSEEHDGLKNIKLVQLHHKTFPPGRYPAILAEDDLHATRFYRWHLDAALYDLNPGPVTSLVAVTVPAGRRPTLRYHEGTGEERDVPPLPFGTTAFRLRANEV</sequence>
<dbReference type="Gene3D" id="3.60.130.10">
    <property type="entry name" value="Clavaminate synthase-like"/>
    <property type="match status" value="1"/>
</dbReference>
<dbReference type="InterPro" id="IPR042098">
    <property type="entry name" value="TauD-like_sf"/>
</dbReference>
<keyword evidence="6" id="KW-1185">Reference proteome</keyword>
<dbReference type="PANTHER" id="PTHR43779">
    <property type="entry name" value="DIOXYGENASE RV0097-RELATED"/>
    <property type="match status" value="1"/>
</dbReference>
<name>K1X9U1_MARBU</name>
<protein>
    <submittedName>
        <fullName evidence="5">Uncharacterized protein</fullName>
    </submittedName>
</protein>
<dbReference type="KEGG" id="mbe:MBM_00895"/>
<dbReference type="OrthoDB" id="93019at2759"/>
<evidence type="ECO:0000256" key="2">
    <source>
        <dbReference type="ARBA" id="ARBA00023002"/>
    </source>
</evidence>
<dbReference type="GO" id="GO:0016491">
    <property type="term" value="F:oxidoreductase activity"/>
    <property type="evidence" value="ECO:0007669"/>
    <property type="project" value="UniProtKB-KW"/>
</dbReference>
<dbReference type="InterPro" id="IPR051178">
    <property type="entry name" value="TfdA_dioxygenase"/>
</dbReference>